<reference evidence="2" key="1">
    <citation type="journal article" date="2023" name="G3 (Bethesda)">
        <title>Whole genome assemblies of Zophobas morio and Tenebrio molitor.</title>
        <authorList>
            <person name="Kaur S."/>
            <person name="Stinson S.A."/>
            <person name="diCenzo G.C."/>
        </authorList>
    </citation>
    <scope>NUCLEOTIDE SEQUENCE</scope>
    <source>
        <strain evidence="2">QUZm001</strain>
    </source>
</reference>
<organism evidence="2 3">
    <name type="scientific">Zophobas morio</name>
    <dbReference type="NCBI Taxonomy" id="2755281"/>
    <lineage>
        <taxon>Eukaryota</taxon>
        <taxon>Metazoa</taxon>
        <taxon>Ecdysozoa</taxon>
        <taxon>Arthropoda</taxon>
        <taxon>Hexapoda</taxon>
        <taxon>Insecta</taxon>
        <taxon>Pterygota</taxon>
        <taxon>Neoptera</taxon>
        <taxon>Endopterygota</taxon>
        <taxon>Coleoptera</taxon>
        <taxon>Polyphaga</taxon>
        <taxon>Cucujiformia</taxon>
        <taxon>Tenebrionidae</taxon>
        <taxon>Zophobas</taxon>
    </lineage>
</organism>
<dbReference type="Proteomes" id="UP001168821">
    <property type="component" value="Unassembled WGS sequence"/>
</dbReference>
<sequence length="217" mass="24346">MRKNTKVLAPEISMLGRAIIKKWKQEVAEDTTRHSKKESSDKKLQACSSVTGPAPRSKEEFSPKPILLSDHLNSHHSKETMFSAASLLVDSSPAEANLPEAKVEVAFPVFQKTVFTHSAADAADSCIQEETKKAPQKFNVPTVLLRFYSLDKSSESDPAIKESLVRIANGERKWIGVDGVLDFNNNWRPWREDFFSPFLESDLGKVAPYTFVLRKHS</sequence>
<evidence type="ECO:0000313" key="2">
    <source>
        <dbReference type="EMBL" id="KAJ3622583.1"/>
    </source>
</evidence>
<feature type="compositionally biased region" description="Basic and acidic residues" evidence="1">
    <location>
        <begin position="25"/>
        <end position="44"/>
    </location>
</feature>
<feature type="region of interest" description="Disordered" evidence="1">
    <location>
        <begin position="25"/>
        <end position="63"/>
    </location>
</feature>
<evidence type="ECO:0000256" key="1">
    <source>
        <dbReference type="SAM" id="MobiDB-lite"/>
    </source>
</evidence>
<protein>
    <submittedName>
        <fullName evidence="2">Uncharacterized protein</fullName>
    </submittedName>
</protein>
<gene>
    <name evidence="2" type="ORF">Zmor_004493</name>
</gene>
<proteinExistence type="predicted"/>
<name>A0AA38M0V2_9CUCU</name>
<keyword evidence="3" id="KW-1185">Reference proteome</keyword>
<dbReference type="AlphaFoldDB" id="A0AA38M0V2"/>
<dbReference type="EMBL" id="JALNTZ010001894">
    <property type="protein sequence ID" value="KAJ3622583.1"/>
    <property type="molecule type" value="Genomic_DNA"/>
</dbReference>
<accession>A0AA38M0V2</accession>
<evidence type="ECO:0000313" key="3">
    <source>
        <dbReference type="Proteomes" id="UP001168821"/>
    </source>
</evidence>
<comment type="caution">
    <text evidence="2">The sequence shown here is derived from an EMBL/GenBank/DDBJ whole genome shotgun (WGS) entry which is preliminary data.</text>
</comment>